<comment type="caution">
    <text evidence="2">The sequence shown here is derived from an EMBL/GenBank/DDBJ whole genome shotgun (WGS) entry which is preliminary data.</text>
</comment>
<proteinExistence type="predicted"/>
<feature type="region of interest" description="Disordered" evidence="1">
    <location>
        <begin position="65"/>
        <end position="85"/>
    </location>
</feature>
<organism evidence="2 3">
    <name type="scientific">Caerostris extrusa</name>
    <name type="common">Bark spider</name>
    <name type="synonym">Caerostris bankana</name>
    <dbReference type="NCBI Taxonomy" id="172846"/>
    <lineage>
        <taxon>Eukaryota</taxon>
        <taxon>Metazoa</taxon>
        <taxon>Ecdysozoa</taxon>
        <taxon>Arthropoda</taxon>
        <taxon>Chelicerata</taxon>
        <taxon>Arachnida</taxon>
        <taxon>Araneae</taxon>
        <taxon>Araneomorphae</taxon>
        <taxon>Entelegynae</taxon>
        <taxon>Araneoidea</taxon>
        <taxon>Araneidae</taxon>
        <taxon>Caerostris</taxon>
    </lineage>
</organism>
<feature type="region of interest" description="Disordered" evidence="1">
    <location>
        <begin position="1"/>
        <end position="20"/>
    </location>
</feature>
<evidence type="ECO:0000313" key="3">
    <source>
        <dbReference type="Proteomes" id="UP001054945"/>
    </source>
</evidence>
<sequence length="145" mass="16019">MGFIFPSSYSSFSSSAGMGNRKVPSLDWCSIWEEIVFVCSNSTTKLNSSKPVRLAHKFTQEVSSVTSGLQPSSPNSKLRPTDSNAKDIQTNCANTNNRSFLIMPESLTIHSLCLKLPPLQFNTTRTQLLQRGEMEILSTPNTTLD</sequence>
<keyword evidence="3" id="KW-1185">Reference proteome</keyword>
<name>A0AAV4VSD8_CAEEX</name>
<dbReference type="EMBL" id="BPLR01015038">
    <property type="protein sequence ID" value="GIY73151.1"/>
    <property type="molecule type" value="Genomic_DNA"/>
</dbReference>
<protein>
    <submittedName>
        <fullName evidence="2">Uncharacterized protein</fullName>
    </submittedName>
</protein>
<gene>
    <name evidence="2" type="ORF">CEXT_187331</name>
</gene>
<dbReference type="AlphaFoldDB" id="A0AAV4VSD8"/>
<evidence type="ECO:0000313" key="2">
    <source>
        <dbReference type="EMBL" id="GIY73151.1"/>
    </source>
</evidence>
<reference evidence="2 3" key="1">
    <citation type="submission" date="2021-06" db="EMBL/GenBank/DDBJ databases">
        <title>Caerostris extrusa draft genome.</title>
        <authorList>
            <person name="Kono N."/>
            <person name="Arakawa K."/>
        </authorList>
    </citation>
    <scope>NUCLEOTIDE SEQUENCE [LARGE SCALE GENOMIC DNA]</scope>
</reference>
<accession>A0AAV4VSD8</accession>
<evidence type="ECO:0000256" key="1">
    <source>
        <dbReference type="SAM" id="MobiDB-lite"/>
    </source>
</evidence>
<dbReference type="Proteomes" id="UP001054945">
    <property type="component" value="Unassembled WGS sequence"/>
</dbReference>